<reference evidence="1" key="1">
    <citation type="submission" date="2019-03" db="EMBL/GenBank/DDBJ databases">
        <authorList>
            <person name="Mank J."/>
            <person name="Almeida P."/>
        </authorList>
    </citation>
    <scope>NUCLEOTIDE SEQUENCE</scope>
    <source>
        <strain evidence="1">78183</strain>
    </source>
</reference>
<accession>A0A6N2NEN5</accession>
<evidence type="ECO:0000313" key="1">
    <source>
        <dbReference type="EMBL" id="VFU65157.1"/>
    </source>
</evidence>
<organism evidence="1">
    <name type="scientific">Salix viminalis</name>
    <name type="common">Common osier</name>
    <name type="synonym">Basket willow</name>
    <dbReference type="NCBI Taxonomy" id="40686"/>
    <lineage>
        <taxon>Eukaryota</taxon>
        <taxon>Viridiplantae</taxon>
        <taxon>Streptophyta</taxon>
        <taxon>Embryophyta</taxon>
        <taxon>Tracheophyta</taxon>
        <taxon>Spermatophyta</taxon>
        <taxon>Magnoliopsida</taxon>
        <taxon>eudicotyledons</taxon>
        <taxon>Gunneridae</taxon>
        <taxon>Pentapetalae</taxon>
        <taxon>rosids</taxon>
        <taxon>fabids</taxon>
        <taxon>Malpighiales</taxon>
        <taxon>Salicaceae</taxon>
        <taxon>Saliceae</taxon>
        <taxon>Salix</taxon>
    </lineage>
</organism>
<dbReference type="AlphaFoldDB" id="A0A6N2NEN5"/>
<name>A0A6N2NEN5_SALVM</name>
<protein>
    <submittedName>
        <fullName evidence="1">Uncharacterized protein</fullName>
    </submittedName>
</protein>
<proteinExistence type="predicted"/>
<gene>
    <name evidence="1" type="ORF">SVIM_LOCUS499837</name>
</gene>
<dbReference type="EMBL" id="CAADRP010002274">
    <property type="protein sequence ID" value="VFU65157.1"/>
    <property type="molecule type" value="Genomic_DNA"/>
</dbReference>
<sequence length="100" mass="11273">MINMPAGGQEGLLSSSHPRFKPCQARLSSPRYLTCLLGLQNVQWTRGFIRSQRSFANKSYMPPFREEDSEGKLGITIHNDELQVFGEVLQFNVTMLGAQI</sequence>